<reference evidence="3 4" key="1">
    <citation type="submission" date="2014-03" db="EMBL/GenBank/DDBJ databases">
        <title>Draft Genome Sequences of Four Burkholderia Strains.</title>
        <authorList>
            <person name="Liu X.Y."/>
            <person name="Li C.X."/>
            <person name="Xu J.H."/>
        </authorList>
    </citation>
    <scope>NUCLEOTIDE SEQUENCE [LARGE SCALE GENOMIC DNA]</scope>
    <source>
        <strain evidence="3 4">DSM 50014</strain>
    </source>
</reference>
<evidence type="ECO:0000256" key="2">
    <source>
        <dbReference type="SAM" id="SignalP"/>
    </source>
</evidence>
<evidence type="ECO:0000313" key="3">
    <source>
        <dbReference type="EMBL" id="KDR37812.1"/>
    </source>
</evidence>
<feature type="chain" id="PRO_5007372012" evidence="2">
    <location>
        <begin position="22"/>
        <end position="109"/>
    </location>
</feature>
<dbReference type="STRING" id="60547.GCA_000751215_02825"/>
<name>A0A069PBF0_9BURK</name>
<dbReference type="InterPro" id="IPR025421">
    <property type="entry name" value="DUF4148"/>
</dbReference>
<dbReference type="Pfam" id="PF13663">
    <property type="entry name" value="DUF4148"/>
    <property type="match status" value="1"/>
</dbReference>
<feature type="region of interest" description="Disordered" evidence="1">
    <location>
        <begin position="36"/>
        <end position="95"/>
    </location>
</feature>
<gene>
    <name evidence="3" type="ORF">BG61_06985</name>
</gene>
<proteinExistence type="predicted"/>
<comment type="caution">
    <text evidence="3">The sequence shown here is derived from an EMBL/GenBank/DDBJ whole genome shotgun (WGS) entry which is preliminary data.</text>
</comment>
<dbReference type="EMBL" id="JFHC01000135">
    <property type="protein sequence ID" value="KDR37812.1"/>
    <property type="molecule type" value="Genomic_DNA"/>
</dbReference>
<feature type="compositionally biased region" description="Polar residues" evidence="1">
    <location>
        <begin position="56"/>
        <end position="68"/>
    </location>
</feature>
<dbReference type="Proteomes" id="UP000027466">
    <property type="component" value="Unassembled WGS sequence"/>
</dbReference>
<accession>A0A069PBF0</accession>
<feature type="signal peptide" evidence="2">
    <location>
        <begin position="1"/>
        <end position="21"/>
    </location>
</feature>
<dbReference type="AlphaFoldDB" id="A0A069PBF0"/>
<organism evidence="3 4">
    <name type="scientific">Caballeronia glathei</name>
    <dbReference type="NCBI Taxonomy" id="60547"/>
    <lineage>
        <taxon>Bacteria</taxon>
        <taxon>Pseudomonadati</taxon>
        <taxon>Pseudomonadota</taxon>
        <taxon>Betaproteobacteria</taxon>
        <taxon>Burkholderiales</taxon>
        <taxon>Burkholderiaceae</taxon>
        <taxon>Caballeronia</taxon>
    </lineage>
</organism>
<evidence type="ECO:0000256" key="1">
    <source>
        <dbReference type="SAM" id="MobiDB-lite"/>
    </source>
</evidence>
<protein>
    <submittedName>
        <fullName evidence="3">Uncharacterized protein</fullName>
    </submittedName>
</protein>
<keyword evidence="4" id="KW-1185">Reference proteome</keyword>
<sequence>MKKLAIAGLSLTILASTSVLAQERTRAEVTQEMVQAEQNGENFRADKPYPPAEVNHSATQVQTGQPGDTSYGGSRGGSSASGSRMGIGGAGRNACVGPRGFCDIYAGGS</sequence>
<keyword evidence="2" id="KW-0732">Signal</keyword>
<evidence type="ECO:0000313" key="4">
    <source>
        <dbReference type="Proteomes" id="UP000027466"/>
    </source>
</evidence>